<keyword evidence="1" id="KW-0175">Coiled coil</keyword>
<evidence type="ECO:0000256" key="2">
    <source>
        <dbReference type="SAM" id="MobiDB-lite"/>
    </source>
</evidence>
<dbReference type="EMBL" id="JALJOT010000003">
    <property type="protein sequence ID" value="KAK9916848.1"/>
    <property type="molecule type" value="Genomic_DNA"/>
</dbReference>
<evidence type="ECO:0000313" key="4">
    <source>
        <dbReference type="Proteomes" id="UP001491310"/>
    </source>
</evidence>
<proteinExistence type="predicted"/>
<feature type="compositionally biased region" description="Low complexity" evidence="2">
    <location>
        <begin position="160"/>
        <end position="173"/>
    </location>
</feature>
<reference evidence="3 4" key="1">
    <citation type="journal article" date="2024" name="Nat. Commun.">
        <title>Phylogenomics reveals the evolutionary origins of lichenization in chlorophyte algae.</title>
        <authorList>
            <person name="Puginier C."/>
            <person name="Libourel C."/>
            <person name="Otte J."/>
            <person name="Skaloud P."/>
            <person name="Haon M."/>
            <person name="Grisel S."/>
            <person name="Petersen M."/>
            <person name="Berrin J.G."/>
            <person name="Delaux P.M."/>
            <person name="Dal Grande F."/>
            <person name="Keller J."/>
        </authorList>
    </citation>
    <scope>NUCLEOTIDE SEQUENCE [LARGE SCALE GENOMIC DNA]</scope>
    <source>
        <strain evidence="3 4">SAG 216-7</strain>
    </source>
</reference>
<accession>A0ABR2YYF8</accession>
<evidence type="ECO:0000313" key="3">
    <source>
        <dbReference type="EMBL" id="KAK9916848.1"/>
    </source>
</evidence>
<feature type="region of interest" description="Disordered" evidence="2">
    <location>
        <begin position="278"/>
        <end position="316"/>
    </location>
</feature>
<sequence length="666" mass="72898">MERSACSLLSQIEQELAALRVQTVQNLEQKLNEREQQLSTVSSRFLQLQQDFKYNLELLDGRDAELIQYEAEVNDLQSGLEQQGGLVEELQSFLAKAQADLEREQQLLQTATEAAMLAELAEARSKLESLVNDNARLQTAQEEAARRLAAAERSAASAQQSCAEASAQGQALQRSREAAERELSEARAQLDRERKYLQKSIAQLEEERDLSERGHKATAMQLRAELEAATAAAREAEWATNAAASSAAEQQTQLRGELAQLSGRCAAAEAAEREAAKKLETAQKEQQHLEERLKSQNNAETSGLRRQLQELKRRNEKEVHSCKEAAAAEIKFLTAKIGSLQAALKAVSSNQKVQEAQAALSKREAEPSSLRAEMAALQKGLPQAARTEAGMAAAAPPIGFSAAAAVRYSQISPGWDLSEPESPEWLQGPLKAAEGERAFEEDAARQLRLENAGLQAALERKQEENKKLCAALATLSTDMEALSHAVKRPVADTSPRVAELERQVAEAQRSVERLTAENERLMELSSELRAHRHKADRAAALAGSAPQQATPAGAMRLRRIEALAEEIALAQVHGGQNRQRIANNRSSRLSMGNEGPEDAQENAGVVGANMAVSRVNVLLNTASSRCTPSQRERLRAMQQKSQAPKVPRVRNWNIIDDQEALNGQNV</sequence>
<evidence type="ECO:0000256" key="1">
    <source>
        <dbReference type="SAM" id="Coils"/>
    </source>
</evidence>
<feature type="region of interest" description="Disordered" evidence="2">
    <location>
        <begin position="160"/>
        <end position="186"/>
    </location>
</feature>
<feature type="compositionally biased region" description="Basic and acidic residues" evidence="2">
    <location>
        <begin position="174"/>
        <end position="186"/>
    </location>
</feature>
<feature type="coiled-coil region" evidence="1">
    <location>
        <begin position="430"/>
        <end position="534"/>
    </location>
</feature>
<dbReference type="Proteomes" id="UP001491310">
    <property type="component" value="Unassembled WGS sequence"/>
</dbReference>
<name>A0ABR2YYF8_9CHLO</name>
<organism evidence="3 4">
    <name type="scientific">Coccomyxa subellipsoidea</name>
    <dbReference type="NCBI Taxonomy" id="248742"/>
    <lineage>
        <taxon>Eukaryota</taxon>
        <taxon>Viridiplantae</taxon>
        <taxon>Chlorophyta</taxon>
        <taxon>core chlorophytes</taxon>
        <taxon>Trebouxiophyceae</taxon>
        <taxon>Trebouxiophyceae incertae sedis</taxon>
        <taxon>Coccomyxaceae</taxon>
        <taxon>Coccomyxa</taxon>
    </lineage>
</organism>
<protein>
    <submittedName>
        <fullName evidence="3">Uncharacterized protein</fullName>
    </submittedName>
</protein>
<dbReference type="PANTHER" id="PTHR46725:SF1">
    <property type="entry name" value="COILED-COIL DOMAIN-CONTAINING PROTEIN 57"/>
    <property type="match status" value="1"/>
</dbReference>
<feature type="compositionally biased region" description="Basic and acidic residues" evidence="2">
    <location>
        <begin position="278"/>
        <end position="294"/>
    </location>
</feature>
<feature type="region of interest" description="Disordered" evidence="2">
    <location>
        <begin position="623"/>
        <end position="645"/>
    </location>
</feature>
<comment type="caution">
    <text evidence="3">The sequence shown here is derived from an EMBL/GenBank/DDBJ whole genome shotgun (WGS) entry which is preliminary data.</text>
</comment>
<feature type="compositionally biased region" description="Basic and acidic residues" evidence="2">
    <location>
        <begin position="307"/>
        <end position="316"/>
    </location>
</feature>
<dbReference type="InterPro" id="IPR042481">
    <property type="entry name" value="CCDC57"/>
</dbReference>
<gene>
    <name evidence="3" type="ORF">WJX75_007800</name>
</gene>
<dbReference type="PANTHER" id="PTHR46725">
    <property type="entry name" value="COILED-COIL DOMAIN-CONTAINING PROTEIN 57"/>
    <property type="match status" value="1"/>
</dbReference>
<keyword evidence="4" id="KW-1185">Reference proteome</keyword>